<dbReference type="Proteomes" id="UP000001727">
    <property type="component" value="Chromosome"/>
</dbReference>
<sequence length="37" mass="4070">MGNATFFFETMSNVAGWIDALSKLIGLLPNFLQAFGF</sequence>
<reference evidence="1 2" key="1">
    <citation type="journal article" date="2008" name="J. Biotechnol.">
        <title>The lifestyle of Corynebacterium urealyticum derived from its complete genome sequence established by pyrosequencing.</title>
        <authorList>
            <person name="Tauch A."/>
            <person name="Trost E."/>
            <person name="Tilker A."/>
            <person name="Ludewig U."/>
            <person name="Schneiker S."/>
            <person name="Goesmann A."/>
            <person name="Arnold W."/>
            <person name="Bekel T."/>
            <person name="Brinkrolf K."/>
            <person name="Brune I."/>
            <person name="Goetker S."/>
            <person name="Kalinowski J."/>
            <person name="Kamp P.-B."/>
            <person name="Lobo F.P."/>
            <person name="Viehoever P."/>
            <person name="Weisshaar B."/>
            <person name="Soriano F."/>
            <person name="Droege M."/>
            <person name="Puehler A."/>
        </authorList>
    </citation>
    <scope>NUCLEOTIDE SEQUENCE [LARGE SCALE GENOMIC DNA]</scope>
    <source>
        <strain evidence="2">ATCC 43042 / DSM 7109</strain>
    </source>
</reference>
<accession>B1VHM3</accession>
<dbReference type="EMBL" id="AM942444">
    <property type="protein sequence ID" value="CAQ05673.1"/>
    <property type="molecule type" value="Genomic_DNA"/>
</dbReference>
<protein>
    <submittedName>
        <fullName evidence="1">Uncharacterized protein</fullName>
    </submittedName>
</protein>
<gene>
    <name evidence="1" type="ordered locus">cu1714</name>
</gene>
<proteinExistence type="predicted"/>
<organism evidence="1 2">
    <name type="scientific">Corynebacterium urealyticum (strain ATCC 43042 / DSM 7109)</name>
    <dbReference type="NCBI Taxonomy" id="504474"/>
    <lineage>
        <taxon>Bacteria</taxon>
        <taxon>Bacillati</taxon>
        <taxon>Actinomycetota</taxon>
        <taxon>Actinomycetes</taxon>
        <taxon>Mycobacteriales</taxon>
        <taxon>Corynebacteriaceae</taxon>
        <taxon>Corynebacterium</taxon>
    </lineage>
</organism>
<name>B1VHM3_CORU7</name>
<evidence type="ECO:0000313" key="2">
    <source>
        <dbReference type="Proteomes" id="UP000001727"/>
    </source>
</evidence>
<dbReference type="HOGENOM" id="CLU_3342684_0_0_11"/>
<keyword evidence="2" id="KW-1185">Reference proteome</keyword>
<dbReference type="AlphaFoldDB" id="B1VHM3"/>
<evidence type="ECO:0000313" key="1">
    <source>
        <dbReference type="EMBL" id="CAQ05673.1"/>
    </source>
</evidence>
<dbReference type="KEGG" id="cur:cu1714"/>